<dbReference type="PROSITE" id="PS51257">
    <property type="entry name" value="PROKAR_LIPOPROTEIN"/>
    <property type="match status" value="1"/>
</dbReference>
<dbReference type="Pfam" id="PF21760">
    <property type="entry name" value="SecD_1st"/>
    <property type="match status" value="1"/>
</dbReference>
<feature type="domain" description="Protein export membrane protein SecD/SecF C-terminal" evidence="10">
    <location>
        <begin position="417"/>
        <end position="595"/>
    </location>
</feature>
<feature type="transmembrane region" description="Helical" evidence="9">
    <location>
        <begin position="313"/>
        <end position="337"/>
    </location>
</feature>
<feature type="transmembrane region" description="Helical" evidence="9">
    <location>
        <begin position="437"/>
        <end position="454"/>
    </location>
</feature>
<dbReference type="GO" id="GO:0005886">
    <property type="term" value="C:plasma membrane"/>
    <property type="evidence" value="ECO:0007669"/>
    <property type="project" value="UniProtKB-SubCell"/>
</dbReference>
<keyword evidence="8 9" id="KW-0472">Membrane</keyword>
<feature type="transmembrane region" description="Helical" evidence="9">
    <location>
        <begin position="240"/>
        <end position="256"/>
    </location>
</feature>
<keyword evidence="9" id="KW-0997">Cell inner membrane</keyword>
<feature type="transmembrane region" description="Helical" evidence="9">
    <location>
        <begin position="622"/>
        <end position="640"/>
    </location>
</feature>
<keyword evidence="6 9" id="KW-1133">Transmembrane helix</keyword>
<dbReference type="Pfam" id="PF02355">
    <property type="entry name" value="SecD_SecF_C"/>
    <property type="match status" value="2"/>
</dbReference>
<feature type="transmembrane region" description="Helical" evidence="9">
    <location>
        <begin position="188"/>
        <end position="209"/>
    </location>
</feature>
<dbReference type="PRINTS" id="PR01755">
    <property type="entry name" value="SECFTRNLCASE"/>
</dbReference>
<dbReference type="InterPro" id="IPR048631">
    <property type="entry name" value="SecD_1st"/>
</dbReference>
<dbReference type="Gene3D" id="3.30.70.3400">
    <property type="match status" value="1"/>
</dbReference>
<dbReference type="PANTHER" id="PTHR30081:SF8">
    <property type="entry name" value="PROTEIN TRANSLOCASE SUBUNIT SECF"/>
    <property type="match status" value="1"/>
</dbReference>
<keyword evidence="7 9" id="KW-0811">Translocation</keyword>
<evidence type="ECO:0000259" key="10">
    <source>
        <dbReference type="Pfam" id="PF02355"/>
    </source>
</evidence>
<proteinExistence type="inferred from homology"/>
<evidence type="ECO:0000256" key="5">
    <source>
        <dbReference type="ARBA" id="ARBA00022927"/>
    </source>
</evidence>
<keyword evidence="5 9" id="KW-0653">Protein transport</keyword>
<evidence type="ECO:0000256" key="7">
    <source>
        <dbReference type="ARBA" id="ARBA00023010"/>
    </source>
</evidence>
<evidence type="ECO:0000313" key="12">
    <source>
        <dbReference type="EMBL" id="KJZ43799.1"/>
    </source>
</evidence>
<dbReference type="InterPro" id="IPR022645">
    <property type="entry name" value="SecD/SecF_bac"/>
</dbReference>
<dbReference type="InterPro" id="IPR022813">
    <property type="entry name" value="SecD/SecF_arch_bac"/>
</dbReference>
<comment type="caution">
    <text evidence="12">The sequence shown here is derived from an EMBL/GenBank/DDBJ whole genome shotgun (WGS) entry which is preliminary data.</text>
</comment>
<keyword evidence="3 9" id="KW-1003">Cell membrane</keyword>
<comment type="function">
    <text evidence="9">Part of the Sec protein translocase complex. Interacts with the SecYEG preprotein conducting channel. SecDF uses the proton motive force (PMF) to complete protein translocation after the ATP-dependent function of SecA.</text>
</comment>
<dbReference type="PATRIC" id="fig|294.131.peg.795"/>
<feature type="domain" description="Protein export membrane protein SecD/SecF C-terminal" evidence="10">
    <location>
        <begin position="119"/>
        <end position="289"/>
    </location>
</feature>
<feature type="domain" description="Protein translocase subunit SecDF P1" evidence="11">
    <location>
        <begin position="64"/>
        <end position="110"/>
    </location>
</feature>
<comment type="subcellular location">
    <subcellularLocation>
        <location evidence="9">Cell inner membrane</location>
        <topology evidence="9">Multi-pass membrane protein</topology>
    </subcellularLocation>
    <subcellularLocation>
        <location evidence="1">Cell membrane</location>
        <topology evidence="1">Multi-pass membrane protein</topology>
    </subcellularLocation>
</comment>
<dbReference type="PANTHER" id="PTHR30081">
    <property type="entry name" value="PROTEIN-EXPORT MEMBRANE PROTEIN SEC"/>
    <property type="match status" value="1"/>
</dbReference>
<feature type="transmembrane region" description="Helical" evidence="9">
    <location>
        <begin position="488"/>
        <end position="508"/>
    </location>
</feature>
<evidence type="ECO:0000256" key="8">
    <source>
        <dbReference type="ARBA" id="ARBA00023136"/>
    </source>
</evidence>
<evidence type="ECO:0000259" key="11">
    <source>
        <dbReference type="Pfam" id="PF21760"/>
    </source>
</evidence>
<dbReference type="GO" id="GO:0065002">
    <property type="term" value="P:intracellular protein transmembrane transport"/>
    <property type="evidence" value="ECO:0007669"/>
    <property type="project" value="UniProtKB-UniRule"/>
</dbReference>
<dbReference type="InterPro" id="IPR005665">
    <property type="entry name" value="SecF_bac"/>
</dbReference>
<evidence type="ECO:0000256" key="4">
    <source>
        <dbReference type="ARBA" id="ARBA00022692"/>
    </source>
</evidence>
<dbReference type="GO" id="GO:0006605">
    <property type="term" value="P:protein targeting"/>
    <property type="evidence" value="ECO:0007669"/>
    <property type="project" value="UniProtKB-UniRule"/>
</dbReference>
<accession>A0A0F4TIA4</accession>
<gene>
    <name evidence="9" type="primary">secF</name>
    <name evidence="12" type="ORF">VC34_13545</name>
</gene>
<feature type="transmembrane region" description="Helical" evidence="9">
    <location>
        <begin position="542"/>
        <end position="560"/>
    </location>
</feature>
<dbReference type="HAMAP" id="MF_01464_B">
    <property type="entry name" value="SecF_B"/>
    <property type="match status" value="1"/>
</dbReference>
<feature type="transmembrane region" description="Helical" evidence="9">
    <location>
        <begin position="162"/>
        <end position="182"/>
    </location>
</feature>
<evidence type="ECO:0000313" key="13">
    <source>
        <dbReference type="Proteomes" id="UP000033500"/>
    </source>
</evidence>
<protein>
    <recommendedName>
        <fullName evidence="9">Protein-export membrane protein SecF</fullName>
    </recommendedName>
</protein>
<evidence type="ECO:0000256" key="6">
    <source>
        <dbReference type="ARBA" id="ARBA00022989"/>
    </source>
</evidence>
<dbReference type="Proteomes" id="UP000033500">
    <property type="component" value="Unassembled WGS sequence"/>
</dbReference>
<feature type="transmembrane region" description="Helical" evidence="9">
    <location>
        <begin position="262"/>
        <end position="281"/>
    </location>
</feature>
<evidence type="ECO:0000256" key="1">
    <source>
        <dbReference type="ARBA" id="ARBA00004651"/>
    </source>
</evidence>
<dbReference type="AlphaFoldDB" id="A0A0F4TIA4"/>
<dbReference type="Gene3D" id="1.20.1640.10">
    <property type="entry name" value="Multidrug efflux transporter AcrB transmembrane domain"/>
    <property type="match status" value="2"/>
</dbReference>
<comment type="subunit">
    <text evidence="9">Forms a complex with SecD. Part of the essential Sec protein translocation apparatus which comprises SecA, SecYEG and auxiliary proteins SecDF-YajC and YidC.</text>
</comment>
<evidence type="ECO:0000256" key="9">
    <source>
        <dbReference type="HAMAP-Rule" id="MF_01464"/>
    </source>
</evidence>
<reference evidence="12 13" key="1">
    <citation type="submission" date="2015-03" db="EMBL/GenBank/DDBJ databases">
        <title>Comparative genomics of Pseudomonas insights into diversity of traits involved in vanlence and defense.</title>
        <authorList>
            <person name="Qin Y."/>
        </authorList>
    </citation>
    <scope>NUCLEOTIDE SEQUENCE [LARGE SCALE GENOMIC DNA]</scope>
    <source>
        <strain evidence="12 13">C3</strain>
    </source>
</reference>
<name>A0A0F4TIA4_PSEFL</name>
<keyword evidence="4 9" id="KW-0812">Transmembrane</keyword>
<feature type="transmembrane region" description="Helical" evidence="9">
    <location>
        <begin position="566"/>
        <end position="593"/>
    </location>
</feature>
<comment type="caution">
    <text evidence="9">Lacks conserved residue(s) required for the propagation of feature annotation.</text>
</comment>
<comment type="similarity">
    <text evidence="9">Belongs to the SecD/SecF family. SecF subfamily.</text>
</comment>
<dbReference type="GO" id="GO:0015450">
    <property type="term" value="F:protein-transporting ATPase activity"/>
    <property type="evidence" value="ECO:0007669"/>
    <property type="project" value="InterPro"/>
</dbReference>
<dbReference type="SUPFAM" id="SSF82866">
    <property type="entry name" value="Multidrug efflux transporter AcrB transmembrane domain"/>
    <property type="match status" value="2"/>
</dbReference>
<feature type="transmembrane region" description="Helical" evidence="9">
    <location>
        <begin position="461"/>
        <end position="482"/>
    </location>
</feature>
<dbReference type="EMBL" id="LACD01000015">
    <property type="protein sequence ID" value="KJZ43799.1"/>
    <property type="molecule type" value="Genomic_DNA"/>
</dbReference>
<keyword evidence="2 9" id="KW-0813">Transport</keyword>
<dbReference type="InterPro" id="IPR048634">
    <property type="entry name" value="SecD_SecF_C"/>
</dbReference>
<feature type="transmembrane region" description="Helical" evidence="9">
    <location>
        <begin position="139"/>
        <end position="157"/>
    </location>
</feature>
<dbReference type="GO" id="GO:0043952">
    <property type="term" value="P:protein transport by the Sec complex"/>
    <property type="evidence" value="ECO:0007669"/>
    <property type="project" value="UniProtKB-UniRule"/>
</dbReference>
<dbReference type="NCBIfam" id="TIGR00966">
    <property type="entry name" value="transloc_SecF"/>
    <property type="match status" value="1"/>
</dbReference>
<sequence>MSLSSRRLSFIFLTVLLACLVAATFSSLATHVRFGLEFRGGYEIYYVVNPAPGKTQVSKDDLLQTVAILSKRADSIGITEPDIRVEGANHIRVKLAGLTSAEESRSLLGSAQGLPTQLTEKYTQTVGSVLGKTALAETVQAGLIGIACIFLLLVGLYRIAGLLAAFCTVVYLWLLLIVFTASGATLSLSAVVAFVLGIGMAADASIICLERVREELGLGRSLREAVQNGFNGSLPTIRDANLVTALAMIALFAAGIGPIQGFALTMLVSIVISIATNFFLVRRLVLWLADTQWVSQRWLIGTGKSPATTAQSFNFIGLGKTAIFVSLLTIVAGSLYYRAHGLNLDIDFTAGTALDIDVDRAITQQTATQIMTEAGTIPATVAVGGAQNQHIAVRFDEVLKPADLKQIIAAFKGKYQSVEYEENTADPGVARDFATRAIYAVIAAFASIAIYIGLRFSWAIALATLLPIVQDILIVSAIFSLFKFEVDVTYIAALLTIIGYSLNDKIVIFGRIVENVKKSPPGDPVSLWRLINLSIRQTLGRSLYTVLTVVMASTCLYLFACEPLQMFSLALVLGLISGAASSIFISSAIWLTLSRRQLWPAKAGSPLKINPRSVPHLTSPPFLGALLAVCMVGVGGWFWIPAQATAGKSALSMSTDTGSLGDLSSFRQITVDTARLVDAGDMKAAKARITDLETAWDQAEETLQPKSPANWTSVDKSIDRALSQLRSGKPDPAACAEALKTLLAKLENKQSSAAPPVVAATAGSMGDLSYLKVILSDTQQLLASGDMKGARARITDLESAWDQAEEKLRAIDPEGWTSIDKSLDRALKQVRTGSPDLAACTEALDTLSTKITSKSAH</sequence>
<dbReference type="RefSeq" id="WP_046047022.1">
    <property type="nucleotide sequence ID" value="NZ_LACD01000015.1"/>
</dbReference>
<evidence type="ECO:0000256" key="3">
    <source>
        <dbReference type="ARBA" id="ARBA00022475"/>
    </source>
</evidence>
<evidence type="ECO:0000256" key="2">
    <source>
        <dbReference type="ARBA" id="ARBA00022448"/>
    </source>
</evidence>
<organism evidence="12 13">
    <name type="scientific">Pseudomonas fluorescens</name>
    <dbReference type="NCBI Taxonomy" id="294"/>
    <lineage>
        <taxon>Bacteria</taxon>
        <taxon>Pseudomonadati</taxon>
        <taxon>Pseudomonadota</taxon>
        <taxon>Gammaproteobacteria</taxon>
        <taxon>Pseudomonadales</taxon>
        <taxon>Pseudomonadaceae</taxon>
        <taxon>Pseudomonas</taxon>
    </lineage>
</organism>